<evidence type="ECO:0000313" key="3">
    <source>
        <dbReference type="WBParaSite" id="SBAD_0000841601-mRNA-1"/>
    </source>
</evidence>
<gene>
    <name evidence="1" type="ORF">SBAD_LOCUS8115</name>
</gene>
<accession>A0A183IWW8</accession>
<reference evidence="3" key="1">
    <citation type="submission" date="2016-06" db="UniProtKB">
        <authorList>
            <consortium name="WormBaseParasite"/>
        </authorList>
    </citation>
    <scope>IDENTIFICATION</scope>
</reference>
<dbReference type="EMBL" id="UZAM01011272">
    <property type="protein sequence ID" value="VDP15399.1"/>
    <property type="molecule type" value="Genomic_DNA"/>
</dbReference>
<dbReference type="Proteomes" id="UP000270296">
    <property type="component" value="Unassembled WGS sequence"/>
</dbReference>
<evidence type="ECO:0000313" key="1">
    <source>
        <dbReference type="EMBL" id="VDP15399.1"/>
    </source>
</evidence>
<evidence type="ECO:0000313" key="2">
    <source>
        <dbReference type="Proteomes" id="UP000270296"/>
    </source>
</evidence>
<organism evidence="3">
    <name type="scientific">Soboliphyme baturini</name>
    <dbReference type="NCBI Taxonomy" id="241478"/>
    <lineage>
        <taxon>Eukaryota</taxon>
        <taxon>Metazoa</taxon>
        <taxon>Ecdysozoa</taxon>
        <taxon>Nematoda</taxon>
        <taxon>Enoplea</taxon>
        <taxon>Dorylaimia</taxon>
        <taxon>Dioctophymatida</taxon>
        <taxon>Dioctophymatoidea</taxon>
        <taxon>Soboliphymatidae</taxon>
        <taxon>Soboliphyme</taxon>
    </lineage>
</organism>
<sequence length="79" mass="8948">MAVDNEQAPSVTELKEEPTDAVMAAGMDESAIPLTGSEHAARRRAINRKTKVERPQRALFCLKLNNPIRKLCIRFVEWK</sequence>
<proteinExistence type="predicted"/>
<dbReference type="OrthoDB" id="431720at2759"/>
<dbReference type="WBParaSite" id="SBAD_0000841601-mRNA-1">
    <property type="protein sequence ID" value="SBAD_0000841601-mRNA-1"/>
    <property type="gene ID" value="SBAD_0000841601"/>
</dbReference>
<keyword evidence="2" id="KW-1185">Reference proteome</keyword>
<name>A0A183IWW8_9BILA</name>
<dbReference type="AlphaFoldDB" id="A0A183IWW8"/>
<protein>
    <submittedName>
        <fullName evidence="3">BZIP domain-containing protein</fullName>
    </submittedName>
</protein>
<reference evidence="1 2" key="2">
    <citation type="submission" date="2018-11" db="EMBL/GenBank/DDBJ databases">
        <authorList>
            <consortium name="Pathogen Informatics"/>
        </authorList>
    </citation>
    <scope>NUCLEOTIDE SEQUENCE [LARGE SCALE GENOMIC DNA]</scope>
</reference>